<dbReference type="GO" id="GO:0043565">
    <property type="term" value="F:sequence-specific DNA binding"/>
    <property type="evidence" value="ECO:0007669"/>
    <property type="project" value="InterPro"/>
</dbReference>
<dbReference type="SMART" id="SM00342">
    <property type="entry name" value="HTH_ARAC"/>
    <property type="match status" value="1"/>
</dbReference>
<dbReference type="PROSITE" id="PS01124">
    <property type="entry name" value="HTH_ARAC_FAMILY_2"/>
    <property type="match status" value="1"/>
</dbReference>
<proteinExistence type="predicted"/>
<evidence type="ECO:0000259" key="3">
    <source>
        <dbReference type="PROSITE" id="PS01124"/>
    </source>
</evidence>
<dbReference type="PANTHER" id="PTHR43130">
    <property type="entry name" value="ARAC-FAMILY TRANSCRIPTIONAL REGULATOR"/>
    <property type="match status" value="1"/>
</dbReference>
<name>A0A1X6Z482_9RHOB</name>
<dbReference type="OrthoDB" id="9793400at2"/>
<dbReference type="InterPro" id="IPR009057">
    <property type="entry name" value="Homeodomain-like_sf"/>
</dbReference>
<dbReference type="Proteomes" id="UP000193778">
    <property type="component" value="Unassembled WGS sequence"/>
</dbReference>
<keyword evidence="2" id="KW-0804">Transcription</keyword>
<dbReference type="InterPro" id="IPR002818">
    <property type="entry name" value="DJ-1/PfpI"/>
</dbReference>
<dbReference type="RefSeq" id="WP_085822235.1">
    <property type="nucleotide sequence ID" value="NZ_FWFP01000004.1"/>
</dbReference>
<evidence type="ECO:0000256" key="1">
    <source>
        <dbReference type="ARBA" id="ARBA00023015"/>
    </source>
</evidence>
<accession>A0A1X6Z482</accession>
<dbReference type="InterPro" id="IPR052158">
    <property type="entry name" value="INH-QAR"/>
</dbReference>
<dbReference type="Pfam" id="PF01965">
    <property type="entry name" value="DJ-1_PfpI"/>
    <property type="match status" value="1"/>
</dbReference>
<reference evidence="5" key="1">
    <citation type="submission" date="2017-03" db="EMBL/GenBank/DDBJ databases">
        <authorList>
            <person name="Rodrigo-Torres L."/>
            <person name="Arahal R.D."/>
            <person name="Lucena T."/>
        </authorList>
    </citation>
    <scope>NUCLEOTIDE SEQUENCE [LARGE SCALE GENOMIC DNA]</scope>
    <source>
        <strain evidence="5">CECT 8411</strain>
    </source>
</reference>
<feature type="domain" description="HTH araC/xylS-type" evidence="3">
    <location>
        <begin position="234"/>
        <end position="332"/>
    </location>
</feature>
<sequence length="340" mass="37800">MDSQRFLPKGAISVDVPYDGPPKTFYFLLLPKTTMLAFSAAIEPLRISNQLARKQLFEWYVLSPDGAPVTCSNGIGIQVDHQMHDLSKEAYTFVCSGTEPMASLDPTVLNWIRRQKAHGCEFGGICTGAFALAKAGLIGSKRFTVHWENRPGFCENFSAMVPSQNLYEIDGQLRTCGGGHASTDMMLEVIEEMFGNALAVSVSEMCLHRRAGDSDSQQISSVSAVLGTRNAKLIEAVQIMRDYIESPLSLEAVAKQASLSRRHMERLFRQHTNMSPGQFYNNLRLDRAFALLSETDLSVSEIAFAAGFSSTDRLSVHFRSRYKISPHNFRRSWAQDGAQK</sequence>
<dbReference type="InterPro" id="IPR029062">
    <property type="entry name" value="Class_I_gatase-like"/>
</dbReference>
<dbReference type="Pfam" id="PF12833">
    <property type="entry name" value="HTH_18"/>
    <property type="match status" value="1"/>
</dbReference>
<dbReference type="InterPro" id="IPR018060">
    <property type="entry name" value="HTH_AraC"/>
</dbReference>
<dbReference type="SUPFAM" id="SSF52317">
    <property type="entry name" value="Class I glutamine amidotransferase-like"/>
    <property type="match status" value="1"/>
</dbReference>
<organism evidence="4 5">
    <name type="scientific">Ruegeria meonggei</name>
    <dbReference type="NCBI Taxonomy" id="1446476"/>
    <lineage>
        <taxon>Bacteria</taxon>
        <taxon>Pseudomonadati</taxon>
        <taxon>Pseudomonadota</taxon>
        <taxon>Alphaproteobacteria</taxon>
        <taxon>Rhodobacterales</taxon>
        <taxon>Roseobacteraceae</taxon>
        <taxon>Ruegeria</taxon>
    </lineage>
</organism>
<evidence type="ECO:0000256" key="2">
    <source>
        <dbReference type="ARBA" id="ARBA00023163"/>
    </source>
</evidence>
<dbReference type="GO" id="GO:0003700">
    <property type="term" value="F:DNA-binding transcription factor activity"/>
    <property type="evidence" value="ECO:0007669"/>
    <property type="project" value="InterPro"/>
</dbReference>
<protein>
    <submittedName>
        <fullName evidence="4">HTH-type transcriptional regulator CdhR</fullName>
    </submittedName>
</protein>
<keyword evidence="1" id="KW-0805">Transcription regulation</keyword>
<dbReference type="CDD" id="cd03136">
    <property type="entry name" value="GATase1_AraC_ArgR_like"/>
    <property type="match status" value="1"/>
</dbReference>
<dbReference type="Gene3D" id="1.10.10.60">
    <property type="entry name" value="Homeodomain-like"/>
    <property type="match status" value="2"/>
</dbReference>
<dbReference type="PANTHER" id="PTHR43130:SF3">
    <property type="entry name" value="HTH-TYPE TRANSCRIPTIONAL REGULATOR RV1931C"/>
    <property type="match status" value="1"/>
</dbReference>
<evidence type="ECO:0000313" key="4">
    <source>
        <dbReference type="EMBL" id="SLN38272.1"/>
    </source>
</evidence>
<dbReference type="AlphaFoldDB" id="A0A1X6Z482"/>
<dbReference type="Gene3D" id="3.40.50.880">
    <property type="match status" value="1"/>
</dbReference>
<keyword evidence="5" id="KW-1185">Reference proteome</keyword>
<dbReference type="EMBL" id="FWFP01000004">
    <property type="protein sequence ID" value="SLN38272.1"/>
    <property type="molecule type" value="Genomic_DNA"/>
</dbReference>
<evidence type="ECO:0000313" key="5">
    <source>
        <dbReference type="Proteomes" id="UP000193778"/>
    </source>
</evidence>
<dbReference type="SUPFAM" id="SSF46689">
    <property type="entry name" value="Homeodomain-like"/>
    <property type="match status" value="2"/>
</dbReference>
<gene>
    <name evidence="4" type="primary">cdhR_6</name>
    <name evidence="4" type="ORF">RUM8411_01688</name>
</gene>